<evidence type="ECO:0000256" key="1">
    <source>
        <dbReference type="ARBA" id="ARBA00004571"/>
    </source>
</evidence>
<accession>A0A2T6GSQ1</accession>
<feature type="region of interest" description="Disordered" evidence="13">
    <location>
        <begin position="393"/>
        <end position="412"/>
    </location>
</feature>
<dbReference type="Pfam" id="PF07715">
    <property type="entry name" value="Plug"/>
    <property type="match status" value="1"/>
</dbReference>
<keyword evidence="7" id="KW-0406">Ion transport</keyword>
<evidence type="ECO:0000256" key="14">
    <source>
        <dbReference type="SAM" id="SignalP"/>
    </source>
</evidence>
<keyword evidence="10 11" id="KW-0998">Cell outer membrane</keyword>
<evidence type="ECO:0000256" key="12">
    <source>
        <dbReference type="RuleBase" id="RU003357"/>
    </source>
</evidence>
<keyword evidence="3 11" id="KW-1134">Transmembrane beta strand</keyword>
<keyword evidence="14" id="KW-0732">Signal</keyword>
<evidence type="ECO:0000313" key="17">
    <source>
        <dbReference type="EMBL" id="PUA47176.1"/>
    </source>
</evidence>
<evidence type="ECO:0000256" key="9">
    <source>
        <dbReference type="ARBA" id="ARBA00023136"/>
    </source>
</evidence>
<feature type="compositionally biased region" description="Polar residues" evidence="13">
    <location>
        <begin position="399"/>
        <end position="409"/>
    </location>
</feature>
<dbReference type="GO" id="GO:0006826">
    <property type="term" value="P:iron ion transport"/>
    <property type="evidence" value="ECO:0007669"/>
    <property type="project" value="UniProtKB-KW"/>
</dbReference>
<feature type="domain" description="TonB-dependent receptor plug" evidence="16">
    <location>
        <begin position="62"/>
        <end position="170"/>
    </location>
</feature>
<evidence type="ECO:0000256" key="2">
    <source>
        <dbReference type="ARBA" id="ARBA00022448"/>
    </source>
</evidence>
<dbReference type="PANTHER" id="PTHR32552">
    <property type="entry name" value="FERRICHROME IRON RECEPTOR-RELATED"/>
    <property type="match status" value="1"/>
</dbReference>
<proteinExistence type="inferred from homology"/>
<evidence type="ECO:0000256" key="4">
    <source>
        <dbReference type="ARBA" id="ARBA00022496"/>
    </source>
</evidence>
<dbReference type="Gene3D" id="2.40.170.20">
    <property type="entry name" value="TonB-dependent receptor, beta-barrel domain"/>
    <property type="match status" value="1"/>
</dbReference>
<dbReference type="GO" id="GO:0009279">
    <property type="term" value="C:cell outer membrane"/>
    <property type="evidence" value="ECO:0007669"/>
    <property type="project" value="UniProtKB-SubCell"/>
</dbReference>
<keyword evidence="4" id="KW-0410">Iron transport</keyword>
<dbReference type="PANTHER" id="PTHR32552:SF81">
    <property type="entry name" value="TONB-DEPENDENT OUTER MEMBRANE RECEPTOR"/>
    <property type="match status" value="1"/>
</dbReference>
<evidence type="ECO:0000256" key="3">
    <source>
        <dbReference type="ARBA" id="ARBA00022452"/>
    </source>
</evidence>
<keyword evidence="9 11" id="KW-0472">Membrane</keyword>
<comment type="subcellular location">
    <subcellularLocation>
        <location evidence="1 11">Cell outer membrane</location>
        <topology evidence="1 11">Multi-pass membrane protein</topology>
    </subcellularLocation>
</comment>
<keyword evidence="6" id="KW-0408">Iron</keyword>
<evidence type="ECO:0000256" key="6">
    <source>
        <dbReference type="ARBA" id="ARBA00023004"/>
    </source>
</evidence>
<evidence type="ECO:0000256" key="13">
    <source>
        <dbReference type="SAM" id="MobiDB-lite"/>
    </source>
</evidence>
<dbReference type="Proteomes" id="UP000244178">
    <property type="component" value="Unassembled WGS sequence"/>
</dbReference>
<dbReference type="Pfam" id="PF00593">
    <property type="entry name" value="TonB_dep_Rec_b-barrel"/>
    <property type="match status" value="1"/>
</dbReference>
<evidence type="ECO:0000259" key="15">
    <source>
        <dbReference type="Pfam" id="PF00593"/>
    </source>
</evidence>
<evidence type="ECO:0000256" key="5">
    <source>
        <dbReference type="ARBA" id="ARBA00022692"/>
    </source>
</evidence>
<name>A0A2T6GSQ1_9PSED</name>
<feature type="chain" id="PRO_5015724303" evidence="14">
    <location>
        <begin position="29"/>
        <end position="759"/>
    </location>
</feature>
<evidence type="ECO:0000256" key="7">
    <source>
        <dbReference type="ARBA" id="ARBA00023065"/>
    </source>
</evidence>
<keyword evidence="8 12" id="KW-0798">TonB box</keyword>
<dbReference type="InterPro" id="IPR036942">
    <property type="entry name" value="Beta-barrel_TonB_sf"/>
</dbReference>
<dbReference type="InterPro" id="IPR012910">
    <property type="entry name" value="Plug_dom"/>
</dbReference>
<evidence type="ECO:0000256" key="11">
    <source>
        <dbReference type="PROSITE-ProRule" id="PRU01360"/>
    </source>
</evidence>
<keyword evidence="17" id="KW-0675">Receptor</keyword>
<protein>
    <submittedName>
        <fullName evidence="17">TonB-dependent receptor</fullName>
    </submittedName>
</protein>
<feature type="signal peptide" evidence="14">
    <location>
        <begin position="1"/>
        <end position="28"/>
    </location>
</feature>
<comment type="caution">
    <text evidence="17">The sequence shown here is derived from an EMBL/GenBank/DDBJ whole genome shotgun (WGS) entry which is preliminary data.</text>
</comment>
<evidence type="ECO:0000313" key="18">
    <source>
        <dbReference type="Proteomes" id="UP000244178"/>
    </source>
</evidence>
<dbReference type="RefSeq" id="WP_108543540.1">
    <property type="nucleotide sequence ID" value="NZ_PYJM01000001.1"/>
</dbReference>
<dbReference type="InterPro" id="IPR000531">
    <property type="entry name" value="Beta-barrel_TonB"/>
</dbReference>
<evidence type="ECO:0000256" key="10">
    <source>
        <dbReference type="ARBA" id="ARBA00023237"/>
    </source>
</evidence>
<reference evidence="17 18" key="1">
    <citation type="submission" date="2018-03" db="EMBL/GenBank/DDBJ databases">
        <title>Draft genome sequence of the plant growth promoting rhizobacterium Pseudomonas protegens strain BNJ-SS-45 isolated from wheat (Triticum aestivum) rhizosphere.</title>
        <authorList>
            <person name="Bajpai A."/>
            <person name="Shende K."/>
            <person name="Meena N."/>
            <person name="Upadhyayula S.R."/>
            <person name="Suravajhala P."/>
            <person name="Medicherla K.M."/>
            <person name="Johri B.N."/>
        </authorList>
    </citation>
    <scope>NUCLEOTIDE SEQUENCE [LARGE SCALE GENOMIC DNA]</scope>
    <source>
        <strain evidence="17 18">BNJ-SS-45</strain>
    </source>
</reference>
<dbReference type="InterPro" id="IPR039426">
    <property type="entry name" value="TonB-dep_rcpt-like"/>
</dbReference>
<dbReference type="AlphaFoldDB" id="A0A2T6GSQ1"/>
<feature type="domain" description="TonB-dependent receptor-like beta-barrel" evidence="15">
    <location>
        <begin position="268"/>
        <end position="723"/>
    </location>
</feature>
<sequence>MHKLNPITKGLWLALALAGGTFSQPLLAADTTEADSRKNTTNTTEPALKTVTVTAQHREQTLQEVPVAVSAVQGTSLVADGVRNMGDITTFIPNASAKNPDGDGRPRWYIRGLGTGDTGAATVYPVGIYADDVYLNAPIAGGGPLFDLERIEILRGPQGTLYGKNTTAGAVNVISKKPTFDTDGYGTLGIGSKNERILNGAIGGTLVDERLAARLSLYSEERDGFQKNLTDDHSYGDVDKKAVRLQFLAKLNPDLDALLKIHAREYKGDGSNGSLPVGRYYNVGYQRPNGRNIALNVDEDAKLDHDGTSLTLNWHLGDYTLTSISAYDYIRGQSTSDADYTPYEVNGAAISDNRYNQYSQELRLASPQQETLRWLAGLHYFHEDLDSSAKRLITPGPTPNGTGSNQTGGATDFRDLNYQHTTDSYALFGNLTYDFTDDFSVTGGLRWTQEKKDIDLNLTQLTRATANGPLIPLSASGSNGSRDESKTWEAWTYDLTPEYRINDNLRVFARYAHGFRSGGFNTGLSTSLAQLTTVDPEQLDAYEIGLKSEWFNRRLTANANVFYYDYSDIQVNLLTVNNGVLTTALTNGAKGKVKGAELELEGQPTDYLHLRAAISFLDTQYTDFKNTNPNTGAVTGDYSGNSFVRSPRNVVSLGADYTIPLEIGGKLVAGGDLSFRDKEYFLADRQSSADKTLSQPHYTLANSRLTWFSPDEKLSVTGFVNNLTDRRYQVHGRPNGTLGQYVVTYGDPRTMGLSVTSRF</sequence>
<gene>
    <name evidence="17" type="ORF">C5U62_04135</name>
</gene>
<dbReference type="EMBL" id="PYJM01000001">
    <property type="protein sequence ID" value="PUA47176.1"/>
    <property type="molecule type" value="Genomic_DNA"/>
</dbReference>
<comment type="similarity">
    <text evidence="11 12">Belongs to the TonB-dependent receptor family.</text>
</comment>
<keyword evidence="5 11" id="KW-0812">Transmembrane</keyword>
<evidence type="ECO:0000256" key="8">
    <source>
        <dbReference type="ARBA" id="ARBA00023077"/>
    </source>
</evidence>
<keyword evidence="2 11" id="KW-0813">Transport</keyword>
<evidence type="ECO:0000259" key="16">
    <source>
        <dbReference type="Pfam" id="PF07715"/>
    </source>
</evidence>
<organism evidence="17 18">
    <name type="scientific">Pseudomonas protegens</name>
    <dbReference type="NCBI Taxonomy" id="380021"/>
    <lineage>
        <taxon>Bacteria</taxon>
        <taxon>Pseudomonadati</taxon>
        <taxon>Pseudomonadota</taxon>
        <taxon>Gammaproteobacteria</taxon>
        <taxon>Pseudomonadales</taxon>
        <taxon>Pseudomonadaceae</taxon>
        <taxon>Pseudomonas</taxon>
    </lineage>
</organism>
<dbReference type="PROSITE" id="PS52016">
    <property type="entry name" value="TONB_DEPENDENT_REC_3"/>
    <property type="match status" value="1"/>
</dbReference>
<dbReference type="SUPFAM" id="SSF56935">
    <property type="entry name" value="Porins"/>
    <property type="match status" value="1"/>
</dbReference>